<dbReference type="EMBL" id="AGNL01021429">
    <property type="protein sequence ID" value="EJK60170.1"/>
    <property type="molecule type" value="Genomic_DNA"/>
</dbReference>
<dbReference type="SUPFAM" id="SSF48371">
    <property type="entry name" value="ARM repeat"/>
    <property type="match status" value="1"/>
</dbReference>
<proteinExistence type="predicted"/>
<gene>
    <name evidence="1" type="ORF">THAOC_19526</name>
</gene>
<reference evidence="1 2" key="1">
    <citation type="journal article" date="2012" name="Genome Biol.">
        <title>Genome and low-iron response of an oceanic diatom adapted to chronic iron limitation.</title>
        <authorList>
            <person name="Lommer M."/>
            <person name="Specht M."/>
            <person name="Roy A.S."/>
            <person name="Kraemer L."/>
            <person name="Andreson R."/>
            <person name="Gutowska M.A."/>
            <person name="Wolf J."/>
            <person name="Bergner S.V."/>
            <person name="Schilhabel M.B."/>
            <person name="Klostermeier U.C."/>
            <person name="Beiko R.G."/>
            <person name="Rosenstiel P."/>
            <person name="Hippler M."/>
            <person name="Laroche J."/>
        </authorList>
    </citation>
    <scope>NUCLEOTIDE SEQUENCE [LARGE SCALE GENOMIC DNA]</scope>
    <source>
        <strain evidence="1 2">CCMP1005</strain>
    </source>
</reference>
<protein>
    <submittedName>
        <fullName evidence="1">Uncharacterized protein</fullName>
    </submittedName>
</protein>
<name>K0S4J1_THAOC</name>
<feature type="non-terminal residue" evidence="1">
    <location>
        <position position="216"/>
    </location>
</feature>
<dbReference type="AlphaFoldDB" id="K0S4J1"/>
<comment type="caution">
    <text evidence="1">The sequence shown here is derived from an EMBL/GenBank/DDBJ whole genome shotgun (WGS) entry which is preliminary data.</text>
</comment>
<sequence length="216" mass="21294">MTSNAANSLLSLRADVPPGGGANLARSLAGTLGSLLGPPAPPDVALRSATALNQLAATDPPPAGAVGIGPGGEDARRGVDHEAPASVLGNLAGDSEAARVALSGGGDRDAVSRLVSSVRVGEAAGSADLSGNALWALANLCRDPGGPAERVASELGRDALARLLRGPSDGGGGDATAEYCWLLSYLTRHDGVASGLSSDAQFVTSLVALLAQTAER</sequence>
<organism evidence="1 2">
    <name type="scientific">Thalassiosira oceanica</name>
    <name type="common">Marine diatom</name>
    <dbReference type="NCBI Taxonomy" id="159749"/>
    <lineage>
        <taxon>Eukaryota</taxon>
        <taxon>Sar</taxon>
        <taxon>Stramenopiles</taxon>
        <taxon>Ochrophyta</taxon>
        <taxon>Bacillariophyta</taxon>
        <taxon>Coscinodiscophyceae</taxon>
        <taxon>Thalassiosirophycidae</taxon>
        <taxon>Thalassiosirales</taxon>
        <taxon>Thalassiosiraceae</taxon>
        <taxon>Thalassiosira</taxon>
    </lineage>
</organism>
<accession>K0S4J1</accession>
<keyword evidence="2" id="KW-1185">Reference proteome</keyword>
<dbReference type="Gene3D" id="1.25.10.10">
    <property type="entry name" value="Leucine-rich Repeat Variant"/>
    <property type="match status" value="1"/>
</dbReference>
<evidence type="ECO:0000313" key="2">
    <source>
        <dbReference type="Proteomes" id="UP000266841"/>
    </source>
</evidence>
<evidence type="ECO:0000313" key="1">
    <source>
        <dbReference type="EMBL" id="EJK60170.1"/>
    </source>
</evidence>
<dbReference type="InterPro" id="IPR011989">
    <property type="entry name" value="ARM-like"/>
</dbReference>
<dbReference type="InterPro" id="IPR016024">
    <property type="entry name" value="ARM-type_fold"/>
</dbReference>
<dbReference type="Proteomes" id="UP000266841">
    <property type="component" value="Unassembled WGS sequence"/>
</dbReference>